<gene>
    <name evidence="2" type="ORF">HPSA50_0095</name>
</gene>
<accession>T2SBF0</accession>
<comment type="caution">
    <text evidence="2">The sequence shown here is derived from an EMBL/GenBank/DDBJ whole genome shotgun (WGS) entry which is preliminary data.</text>
</comment>
<evidence type="ECO:0000313" key="2">
    <source>
        <dbReference type="EMBL" id="EQD89703.1"/>
    </source>
</evidence>
<dbReference type="AlphaFoldDB" id="T2SBF0"/>
<evidence type="ECO:0000256" key="1">
    <source>
        <dbReference type="SAM" id="Phobius"/>
    </source>
</evidence>
<sequence>MLAFFVKCYHGGLFAYLGLGVSALILLYEQILVARDYKNIPKAFFVSNGYLGVVFFIFIVLDVGFKHA</sequence>
<dbReference type="Gene3D" id="1.20.120.1780">
    <property type="entry name" value="UbiA prenyltransferase"/>
    <property type="match status" value="1"/>
</dbReference>
<proteinExistence type="predicted"/>
<feature type="transmembrane region" description="Helical" evidence="1">
    <location>
        <begin position="43"/>
        <end position="65"/>
    </location>
</feature>
<keyword evidence="1" id="KW-0812">Transmembrane</keyword>
<dbReference type="EMBL" id="AVNI01000001">
    <property type="protein sequence ID" value="EQD89703.1"/>
    <property type="molecule type" value="Genomic_DNA"/>
</dbReference>
<name>T2SBF0_HELPX</name>
<keyword evidence="1" id="KW-1133">Transmembrane helix</keyword>
<feature type="transmembrane region" description="Helical" evidence="1">
    <location>
        <begin position="12"/>
        <end position="31"/>
    </location>
</feature>
<dbReference type="Proteomes" id="UP000015816">
    <property type="component" value="Unassembled WGS sequence"/>
</dbReference>
<keyword evidence="1" id="KW-0472">Membrane</keyword>
<evidence type="ECO:0000313" key="3">
    <source>
        <dbReference type="Proteomes" id="UP000015816"/>
    </source>
</evidence>
<protein>
    <submittedName>
        <fullName evidence="2">Putative membrane protein</fullName>
    </submittedName>
</protein>
<organism evidence="2 3">
    <name type="scientific">Helicobacter pylori SouthAfrica50</name>
    <dbReference type="NCBI Taxonomy" id="1352357"/>
    <lineage>
        <taxon>Bacteria</taxon>
        <taxon>Pseudomonadati</taxon>
        <taxon>Campylobacterota</taxon>
        <taxon>Epsilonproteobacteria</taxon>
        <taxon>Campylobacterales</taxon>
        <taxon>Helicobacteraceae</taxon>
        <taxon>Helicobacter</taxon>
    </lineage>
</organism>
<reference evidence="2 3" key="1">
    <citation type="journal article" date="2013" name="Genome Announc.">
        <title>Genome Sequences of Three hpAfrica2 Strains of Helicobacter pylori.</title>
        <authorList>
            <person name="Duncan S.S."/>
            <person name="Bertoli M.T."/>
            <person name="Kersulyte D."/>
            <person name="Valk P.L."/>
            <person name="Tamma S."/>
            <person name="Segal I."/>
            <person name="McClain M.S."/>
            <person name="Cover T.L."/>
            <person name="Berg D.E."/>
        </authorList>
    </citation>
    <scope>NUCLEOTIDE SEQUENCE [LARGE SCALE GENOMIC DNA]</scope>
    <source>
        <strain evidence="2 3">SouthAfrica50</strain>
    </source>
</reference>
<dbReference type="PATRIC" id="fig|1352357.3.peg.95"/>